<name>A0ABM3MVJ1_GALME</name>
<dbReference type="Pfam" id="PF00078">
    <property type="entry name" value="RVT_1"/>
    <property type="match status" value="1"/>
</dbReference>
<feature type="domain" description="Reverse transcriptase" evidence="1">
    <location>
        <begin position="283"/>
        <end position="540"/>
    </location>
</feature>
<dbReference type="Proteomes" id="UP001652740">
    <property type="component" value="Unplaced"/>
</dbReference>
<dbReference type="InterPro" id="IPR043502">
    <property type="entry name" value="DNA/RNA_pol_sf"/>
</dbReference>
<organism evidence="2 3">
    <name type="scientific">Galleria mellonella</name>
    <name type="common">Greater wax moth</name>
    <dbReference type="NCBI Taxonomy" id="7137"/>
    <lineage>
        <taxon>Eukaryota</taxon>
        <taxon>Metazoa</taxon>
        <taxon>Ecdysozoa</taxon>
        <taxon>Arthropoda</taxon>
        <taxon>Hexapoda</taxon>
        <taxon>Insecta</taxon>
        <taxon>Pterygota</taxon>
        <taxon>Neoptera</taxon>
        <taxon>Endopterygota</taxon>
        <taxon>Lepidoptera</taxon>
        <taxon>Glossata</taxon>
        <taxon>Ditrysia</taxon>
        <taxon>Pyraloidea</taxon>
        <taxon>Pyralidae</taxon>
        <taxon>Galleriinae</taxon>
        <taxon>Galleria</taxon>
    </lineage>
</organism>
<dbReference type="RefSeq" id="XP_052755375.1">
    <property type="nucleotide sequence ID" value="XM_052899415.1"/>
</dbReference>
<dbReference type="PANTHER" id="PTHR19446">
    <property type="entry name" value="REVERSE TRANSCRIPTASES"/>
    <property type="match status" value="1"/>
</dbReference>
<protein>
    <submittedName>
        <fullName evidence="3">Uncharacterized protein LOC128201710</fullName>
    </submittedName>
</protein>
<dbReference type="PROSITE" id="PS50878">
    <property type="entry name" value="RT_POL"/>
    <property type="match status" value="1"/>
</dbReference>
<accession>A0ABM3MVJ1</accession>
<dbReference type="GeneID" id="128201710"/>
<dbReference type="SUPFAM" id="SSF56672">
    <property type="entry name" value="DNA/RNA polymerases"/>
    <property type="match status" value="1"/>
</dbReference>
<proteinExistence type="predicted"/>
<gene>
    <name evidence="3" type="primary">LOC128201710</name>
</gene>
<evidence type="ECO:0000313" key="3">
    <source>
        <dbReference type="RefSeq" id="XP_052755375.1"/>
    </source>
</evidence>
<sequence length="553" mass="62986">MIKTKLEPICTVAETSITDHESVGIFLDINNKIDYSKQPNKTIDFVGLDRAVQGLNFDPIFKCSDVNVAAALLNSCLNRVVEENTKIVTVSRRKKIYKPWITIGLLRCMRNRDNLHKKVRKDPDNEILKTIYKRYRNFCNSILKKQKRKYESQEIENAKHNKRKLWEIIRSVGGSARNIDYSLGLIKPDNPKKSVDDVNIFYANVGKRLAEKIDLNISNISHNSGCAGPTKSFVLLNTDEKEIEQLILGLKNNCSAGIDQISGTIVKRYMHAIIPPLTYICNLAIASGVFPLVFKIALIKPVHKSGDRDCVDNFRPISILPTLSKVLERLLNKRLIHFLEKNFLLSSSQFGFRSGRSTDEAVHELTNSVVTNLDEGKKCLTIFLDLAWAFDTVSIPLLVEKLERIGIRGLPLKLFKDYLSNRKQRVKIDEWISDEIDICFGVPQGSILGPTLFLVYINELCEIQLKNGRILTFADDTALFFSGDDWESVFQSAQQGFDKLDGMKKCRCAIDLQMEVKDFSLGPMSELVNVPYLLYVDILLLRAREYLNIFRLQ</sequence>
<evidence type="ECO:0000313" key="2">
    <source>
        <dbReference type="Proteomes" id="UP001652740"/>
    </source>
</evidence>
<evidence type="ECO:0000259" key="1">
    <source>
        <dbReference type="PROSITE" id="PS50878"/>
    </source>
</evidence>
<dbReference type="CDD" id="cd01650">
    <property type="entry name" value="RT_nLTR_like"/>
    <property type="match status" value="1"/>
</dbReference>
<dbReference type="InterPro" id="IPR000477">
    <property type="entry name" value="RT_dom"/>
</dbReference>
<keyword evidence="2" id="KW-1185">Reference proteome</keyword>
<reference evidence="3" key="1">
    <citation type="submission" date="2025-08" db="UniProtKB">
        <authorList>
            <consortium name="RefSeq"/>
        </authorList>
    </citation>
    <scope>IDENTIFICATION</scope>
    <source>
        <tissue evidence="3">Whole larvae</tissue>
    </source>
</reference>